<sequence length="128" mass="13567">MENKTNKGRGAEGKVVWLLKALLCAYVVTGILLLLLTLLLYKLNLDEGKVTGGIIVIYVVSTFVGGFAAGKMAKFRKFAWGLTIGILYFGLLLLISLGVYRSMQGSGANILTTFLLCAGGGMLGGMVS</sequence>
<evidence type="ECO:0000313" key="2">
    <source>
        <dbReference type="EMBL" id="CUO90158.1"/>
    </source>
</evidence>
<accession>A0A174IXS9</accession>
<feature type="transmembrane region" description="Helical" evidence="1">
    <location>
        <begin position="106"/>
        <end position="127"/>
    </location>
</feature>
<organism evidence="2 3">
    <name type="scientific">Faecalicatena contorta</name>
    <dbReference type="NCBI Taxonomy" id="39482"/>
    <lineage>
        <taxon>Bacteria</taxon>
        <taxon>Bacillati</taxon>
        <taxon>Bacillota</taxon>
        <taxon>Clostridia</taxon>
        <taxon>Lachnospirales</taxon>
        <taxon>Lachnospiraceae</taxon>
        <taxon>Faecalicatena</taxon>
    </lineage>
</organism>
<evidence type="ECO:0000256" key="1">
    <source>
        <dbReference type="SAM" id="Phobius"/>
    </source>
</evidence>
<proteinExistence type="predicted"/>
<dbReference type="Proteomes" id="UP000095544">
    <property type="component" value="Unassembled WGS sequence"/>
</dbReference>
<gene>
    <name evidence="2" type="ORF">ERS852491_03663</name>
</gene>
<dbReference type="InterPro" id="IPR023804">
    <property type="entry name" value="DUF3792_TM"/>
</dbReference>
<dbReference type="NCBIfam" id="TIGR04086">
    <property type="entry name" value="TIGR04086_membr"/>
    <property type="match status" value="1"/>
</dbReference>
<protein>
    <submittedName>
        <fullName evidence="2">Putative membrane protein</fullName>
    </submittedName>
</protein>
<dbReference type="RefSeq" id="WP_050641393.1">
    <property type="nucleotide sequence ID" value="NZ_BAAACT010000011.1"/>
</dbReference>
<feature type="transmembrane region" description="Helical" evidence="1">
    <location>
        <begin position="53"/>
        <end position="71"/>
    </location>
</feature>
<feature type="transmembrane region" description="Helical" evidence="1">
    <location>
        <begin position="21"/>
        <end position="41"/>
    </location>
</feature>
<dbReference type="EMBL" id="CYZU01000042">
    <property type="protein sequence ID" value="CUO90158.1"/>
    <property type="molecule type" value="Genomic_DNA"/>
</dbReference>
<keyword evidence="1" id="KW-0812">Transmembrane</keyword>
<dbReference type="OrthoDB" id="1779887at2"/>
<keyword evidence="1" id="KW-0472">Membrane</keyword>
<reference evidence="2 3" key="1">
    <citation type="submission" date="2015-09" db="EMBL/GenBank/DDBJ databases">
        <authorList>
            <consortium name="Pathogen Informatics"/>
        </authorList>
    </citation>
    <scope>NUCLEOTIDE SEQUENCE [LARGE SCALE GENOMIC DNA]</scope>
    <source>
        <strain evidence="2 3">2789STDY5834876</strain>
    </source>
</reference>
<name>A0A174IXS9_9FIRM</name>
<dbReference type="Pfam" id="PF12670">
    <property type="entry name" value="DUF3792"/>
    <property type="match status" value="1"/>
</dbReference>
<dbReference type="AlphaFoldDB" id="A0A174IXS9"/>
<evidence type="ECO:0000313" key="3">
    <source>
        <dbReference type="Proteomes" id="UP000095544"/>
    </source>
</evidence>
<feature type="transmembrane region" description="Helical" evidence="1">
    <location>
        <begin position="78"/>
        <end position="100"/>
    </location>
</feature>
<keyword evidence="1" id="KW-1133">Transmembrane helix</keyword>